<dbReference type="Gene3D" id="3.40.50.1390">
    <property type="entry name" value="Resolvase, N-terminal catalytic domain"/>
    <property type="match status" value="1"/>
</dbReference>
<dbReference type="PROSITE" id="PS51736">
    <property type="entry name" value="RECOMBINASES_3"/>
    <property type="match status" value="1"/>
</dbReference>
<evidence type="ECO:0000256" key="4">
    <source>
        <dbReference type="PROSITE-ProRule" id="PRU10137"/>
    </source>
</evidence>
<evidence type="ECO:0000256" key="3">
    <source>
        <dbReference type="ARBA" id="ARBA00023172"/>
    </source>
</evidence>
<dbReference type="Pfam" id="PF00239">
    <property type="entry name" value="Resolvase"/>
    <property type="match status" value="1"/>
</dbReference>
<dbReference type="EMBL" id="JAFLND010000001">
    <property type="protein sequence ID" value="MBO0329762.1"/>
    <property type="molecule type" value="Genomic_DNA"/>
</dbReference>
<evidence type="ECO:0000259" key="6">
    <source>
        <dbReference type="PROSITE" id="PS51736"/>
    </source>
</evidence>
<feature type="active site" description="O-(5'-phospho-DNA)-serine intermediate" evidence="4">
    <location>
        <position position="12"/>
    </location>
</feature>
<comment type="caution">
    <text evidence="8">The sequence shown here is derived from an EMBL/GenBank/DDBJ whole genome shotgun (WGS) entry which is preliminary data.</text>
</comment>
<keyword evidence="1" id="KW-0229">DNA integration</keyword>
<accession>A0ABS3EUE7</accession>
<dbReference type="Proteomes" id="UP000664163">
    <property type="component" value="Unassembled WGS sequence"/>
</dbReference>
<evidence type="ECO:0000313" key="9">
    <source>
        <dbReference type="Proteomes" id="UP000664163"/>
    </source>
</evidence>
<dbReference type="Gene3D" id="3.90.1750.20">
    <property type="entry name" value="Putative Large Serine Recombinase, Chain B, Domain 2"/>
    <property type="match status" value="1"/>
</dbReference>
<dbReference type="PANTHER" id="PTHR30461">
    <property type="entry name" value="DNA-INVERTASE FROM LAMBDOID PROPHAGE"/>
    <property type="match status" value="1"/>
</dbReference>
<keyword evidence="9" id="KW-1185">Reference proteome</keyword>
<dbReference type="InterPro" id="IPR036162">
    <property type="entry name" value="Resolvase-like_N_sf"/>
</dbReference>
<dbReference type="InterPro" id="IPR011109">
    <property type="entry name" value="DNA_bind_recombinase_dom"/>
</dbReference>
<dbReference type="InterPro" id="IPR050639">
    <property type="entry name" value="SSR_resolvase"/>
</dbReference>
<evidence type="ECO:0000259" key="7">
    <source>
        <dbReference type="PROSITE" id="PS51737"/>
    </source>
</evidence>
<evidence type="ECO:0000313" key="8">
    <source>
        <dbReference type="EMBL" id="MBO0329762.1"/>
    </source>
</evidence>
<dbReference type="InterPro" id="IPR006118">
    <property type="entry name" value="Recombinase_CS"/>
</dbReference>
<keyword evidence="2" id="KW-0238">DNA-binding</keyword>
<dbReference type="PROSITE" id="PS51737">
    <property type="entry name" value="RECOMBINASE_DNA_BIND"/>
    <property type="match status" value="1"/>
</dbReference>
<dbReference type="CDD" id="cd00338">
    <property type="entry name" value="Ser_Recombinase"/>
    <property type="match status" value="1"/>
</dbReference>
<keyword evidence="3" id="KW-0233">DNA recombination</keyword>
<sequence>MSNKCVLYLRVSSDLQDYQRQKDDLSAFAKSNSLIFGDDDVYEDKISGFKSEDERKGLSQLLNDISTKNIEVILVWELSRLSRSQSKLLQIKDTLVQNKVNIYFFQQSFWLFDKHTNKINPNAELLISFFGWNAEYEARLTKERFISAKKRYVREGKYNGGHITFGYTIGKFGATDNESDKKFIINEEPIEGLNVSEADIVREVFDLYENGDTCSKISLHCKAKGYPKHVCSPHTLARLLRNTSYIGYKDVKLGRRPVPPIIEESQFLKVGELLDKNKTKADKGRKHTYLLRGVLKCSYCENYYLGKQTDDAYQCSHNHPTNKHIKGTKCKGSNISISNLDGIIWERVKDVWVHKKLHGFDSIFETSKQEIEDLKRDVEGFEKLLGDIDNRRRKINRIYQNDGYIDDEYDIEIGKINKEKEDCTRRINELKGNIRSVERRMRNADKLSSRQNEINSVTDRKEMKSFISSLVMEVTFFKLDMFKTVVFVKYQDGNNETIIFNSVQKKKTVFKKIKSEYLMYHPEFKDFYLLKPKFRISKSSLVEFAKKKLDCNNWELPNELNSDVYDFEGIINLEDDSITEHEYQKITYFKDLNQKRFKRKK</sequence>
<protein>
    <submittedName>
        <fullName evidence="8">Recombinase family protein</fullName>
    </submittedName>
</protein>
<feature type="coiled-coil region" evidence="5">
    <location>
        <begin position="364"/>
        <end position="447"/>
    </location>
</feature>
<evidence type="ECO:0000256" key="2">
    <source>
        <dbReference type="ARBA" id="ARBA00023125"/>
    </source>
</evidence>
<dbReference type="PANTHER" id="PTHR30461:SF23">
    <property type="entry name" value="DNA RECOMBINASE-RELATED"/>
    <property type="match status" value="1"/>
</dbReference>
<gene>
    <name evidence="8" type="ORF">J0X13_04335</name>
</gene>
<dbReference type="RefSeq" id="WP_207070220.1">
    <property type="nucleotide sequence ID" value="NZ_JAFLND010000001.1"/>
</dbReference>
<organism evidence="8 9">
    <name type="scientific">[Muricauda] lutisoli</name>
    <dbReference type="NCBI Taxonomy" id="2816035"/>
    <lineage>
        <taxon>Bacteria</taxon>
        <taxon>Pseudomonadati</taxon>
        <taxon>Bacteroidota</taxon>
        <taxon>Flavobacteriia</taxon>
        <taxon>Flavobacteriales</taxon>
        <taxon>Flavobacteriaceae</taxon>
        <taxon>Allomuricauda</taxon>
    </lineage>
</organism>
<name>A0ABS3EUE7_9FLAO</name>
<proteinExistence type="predicted"/>
<evidence type="ECO:0000256" key="5">
    <source>
        <dbReference type="SAM" id="Coils"/>
    </source>
</evidence>
<keyword evidence="5" id="KW-0175">Coiled coil</keyword>
<feature type="domain" description="Recombinase" evidence="7">
    <location>
        <begin position="164"/>
        <end position="280"/>
    </location>
</feature>
<feature type="domain" description="Resolvase/invertase-type recombinase catalytic" evidence="6">
    <location>
        <begin position="4"/>
        <end position="156"/>
    </location>
</feature>
<dbReference type="SMART" id="SM00857">
    <property type="entry name" value="Resolvase"/>
    <property type="match status" value="1"/>
</dbReference>
<dbReference type="InterPro" id="IPR006119">
    <property type="entry name" value="Resolv_N"/>
</dbReference>
<reference evidence="8 9" key="1">
    <citation type="submission" date="2021-03" db="EMBL/GenBank/DDBJ databases">
        <title>Muricauda sp. CAU 1631 isolated from Incheon.</title>
        <authorList>
            <person name="Kim W."/>
        </authorList>
    </citation>
    <scope>NUCLEOTIDE SEQUENCE [LARGE SCALE GENOMIC DNA]</scope>
    <source>
        <strain evidence="8 9">CAU 1631</strain>
    </source>
</reference>
<dbReference type="SUPFAM" id="SSF53041">
    <property type="entry name" value="Resolvase-like"/>
    <property type="match status" value="1"/>
</dbReference>
<dbReference type="Pfam" id="PF07508">
    <property type="entry name" value="Recombinase"/>
    <property type="match status" value="1"/>
</dbReference>
<evidence type="ECO:0000256" key="1">
    <source>
        <dbReference type="ARBA" id="ARBA00022908"/>
    </source>
</evidence>
<dbReference type="InterPro" id="IPR038109">
    <property type="entry name" value="DNA_bind_recomb_sf"/>
</dbReference>
<dbReference type="PROSITE" id="PS00397">
    <property type="entry name" value="RECOMBINASES_1"/>
    <property type="match status" value="1"/>
</dbReference>